<evidence type="ECO:0000256" key="6">
    <source>
        <dbReference type="SAM" id="Phobius"/>
    </source>
</evidence>
<dbReference type="Pfam" id="PF11412">
    <property type="entry name" value="DsbD_N"/>
    <property type="match status" value="1"/>
</dbReference>
<dbReference type="InterPro" id="IPR036249">
    <property type="entry name" value="Thioredoxin-like_sf"/>
</dbReference>
<dbReference type="GO" id="GO:0017004">
    <property type="term" value="P:cytochrome complex assembly"/>
    <property type="evidence" value="ECO:0007669"/>
    <property type="project" value="UniProtKB-KW"/>
</dbReference>
<protein>
    <submittedName>
        <fullName evidence="10">Thiol:disulfide interchange protein</fullName>
    </submittedName>
</protein>
<name>A0A7T8E9W9_9GAMM</name>
<feature type="transmembrane region" description="Helical" evidence="6">
    <location>
        <begin position="494"/>
        <end position="511"/>
    </location>
</feature>
<feature type="transmembrane region" description="Helical" evidence="6">
    <location>
        <begin position="452"/>
        <end position="474"/>
    </location>
</feature>
<gene>
    <name evidence="10" type="ORF">D7032_03935</name>
</gene>
<dbReference type="SUPFAM" id="SSF52833">
    <property type="entry name" value="Thioredoxin-like"/>
    <property type="match status" value="1"/>
</dbReference>
<evidence type="ECO:0000313" key="10">
    <source>
        <dbReference type="EMBL" id="QQO82469.1"/>
    </source>
</evidence>
<keyword evidence="7" id="KW-0732">Signal</keyword>
<dbReference type="GO" id="GO:0015035">
    <property type="term" value="F:protein-disulfide reductase activity"/>
    <property type="evidence" value="ECO:0007669"/>
    <property type="project" value="TreeGrafter"/>
</dbReference>
<dbReference type="CDD" id="cd02953">
    <property type="entry name" value="DsbDgamma"/>
    <property type="match status" value="1"/>
</dbReference>
<dbReference type="InterPro" id="IPR035671">
    <property type="entry name" value="DsbD_gamma"/>
</dbReference>
<dbReference type="GO" id="GO:0016020">
    <property type="term" value="C:membrane"/>
    <property type="evidence" value="ECO:0007669"/>
    <property type="project" value="UniProtKB-SubCell"/>
</dbReference>
<dbReference type="Pfam" id="PF13899">
    <property type="entry name" value="Thioredoxin_7"/>
    <property type="match status" value="1"/>
</dbReference>
<feature type="signal peptide" evidence="7">
    <location>
        <begin position="1"/>
        <end position="26"/>
    </location>
</feature>
<organism evidence="10">
    <name type="scientific">Shewanella algae</name>
    <dbReference type="NCBI Taxonomy" id="38313"/>
    <lineage>
        <taxon>Bacteria</taxon>
        <taxon>Pseudomonadati</taxon>
        <taxon>Pseudomonadota</taxon>
        <taxon>Gammaproteobacteria</taxon>
        <taxon>Alteromonadales</taxon>
        <taxon>Shewanellaceae</taxon>
        <taxon>Shewanella</taxon>
    </lineage>
</organism>
<comment type="subcellular location">
    <subcellularLocation>
        <location evidence="1">Membrane</location>
        <topology evidence="1">Multi-pass membrane protein</topology>
    </subcellularLocation>
</comment>
<dbReference type="GO" id="GO:0045454">
    <property type="term" value="P:cell redox homeostasis"/>
    <property type="evidence" value="ECO:0007669"/>
    <property type="project" value="TreeGrafter"/>
</dbReference>
<dbReference type="AlphaFoldDB" id="A0A7T8E9W9"/>
<feature type="transmembrane region" description="Helical" evidence="6">
    <location>
        <begin position="517"/>
        <end position="536"/>
    </location>
</feature>
<evidence type="ECO:0000256" key="3">
    <source>
        <dbReference type="ARBA" id="ARBA00022748"/>
    </source>
</evidence>
<proteinExistence type="predicted"/>
<feature type="transmembrane region" description="Helical" evidence="6">
    <location>
        <begin position="380"/>
        <end position="399"/>
    </location>
</feature>
<accession>A0A7T8E9W9</accession>
<keyword evidence="4 6" id="KW-1133">Transmembrane helix</keyword>
<dbReference type="EMBL" id="CP032664">
    <property type="protein sequence ID" value="QQO82469.1"/>
    <property type="molecule type" value="Genomic_DNA"/>
</dbReference>
<keyword evidence="3" id="KW-0201">Cytochrome c-type biogenesis</keyword>
<dbReference type="Pfam" id="PF02683">
    <property type="entry name" value="DsbD_TM"/>
    <property type="match status" value="1"/>
</dbReference>
<feature type="transmembrane region" description="Helical" evidence="6">
    <location>
        <begin position="293"/>
        <end position="321"/>
    </location>
</feature>
<feature type="domain" description="Thiol:disulfide interchange protein DsbD N-terminal" evidence="9">
    <location>
        <begin position="46"/>
        <end position="157"/>
    </location>
</feature>
<feature type="transmembrane region" description="Helical" evidence="6">
    <location>
        <begin position="420"/>
        <end position="446"/>
    </location>
</feature>
<evidence type="ECO:0000256" key="5">
    <source>
        <dbReference type="ARBA" id="ARBA00023136"/>
    </source>
</evidence>
<feature type="domain" description="Cytochrome C biogenesis protein transmembrane" evidence="8">
    <location>
        <begin position="300"/>
        <end position="507"/>
    </location>
</feature>
<dbReference type="InterPro" id="IPR003834">
    <property type="entry name" value="Cyt_c_assmbl_TM_dom"/>
</dbReference>
<evidence type="ECO:0000259" key="8">
    <source>
        <dbReference type="Pfam" id="PF02683"/>
    </source>
</evidence>
<evidence type="ECO:0000256" key="4">
    <source>
        <dbReference type="ARBA" id="ARBA00022989"/>
    </source>
</evidence>
<dbReference type="PANTHER" id="PTHR32234">
    <property type="entry name" value="THIOL:DISULFIDE INTERCHANGE PROTEIN DSBD"/>
    <property type="match status" value="1"/>
</dbReference>
<evidence type="ECO:0000256" key="1">
    <source>
        <dbReference type="ARBA" id="ARBA00004141"/>
    </source>
</evidence>
<keyword evidence="5 6" id="KW-0472">Membrane</keyword>
<evidence type="ECO:0000256" key="7">
    <source>
        <dbReference type="SAM" id="SignalP"/>
    </source>
</evidence>
<reference evidence="10" key="1">
    <citation type="submission" date="2018-09" db="EMBL/GenBank/DDBJ databases">
        <title>Genome sequencing and analysis.</title>
        <authorList>
            <person name="Huang Y.-T."/>
        </authorList>
    </citation>
    <scope>NUCLEOTIDE SEQUENCE</scope>
    <source>
        <strain evidence="10">HIDE</strain>
    </source>
</reference>
<keyword evidence="2 6" id="KW-0812">Transmembrane</keyword>
<feature type="transmembrane region" description="Helical" evidence="6">
    <location>
        <begin position="341"/>
        <end position="360"/>
    </location>
</feature>
<evidence type="ECO:0000259" key="9">
    <source>
        <dbReference type="Pfam" id="PF11412"/>
    </source>
</evidence>
<dbReference type="InterPro" id="IPR028250">
    <property type="entry name" value="DsbDN"/>
</dbReference>
<sequence length="694" mass="75309">MKTTSLWMQIITACLLMVCSAMSAQAYEDKGQKIAASLLLESRMPAAGTETTLAIRMSPQAGWHGYWLNPGDAGFPLQLQWHLPEGVTVGELQYPAPEQLLASDLMNYIYHGDYALLAPLVIADDIAAGTPITLAVDIRYLVCSPKLCVPEQQRLQTRFKVGEKGASKKYLETFNTWRQLIPRPAATSADFTVHKDQFVLSLPLPESITLAEEPHFYPEVNGVLSNTASQSFIRKGDRLFMQTVATEGNVSDFYGVLSVNETLAIRIKAVRQPEGDLVFPTQVSLPPEQPGNLLVTSLIAVLGAVLGGFLLNLMPCVFPILSLKVLSLANLSDERVARTGAVAYTLGAVLACLLLGAFILMLREFGHQVGWAFQLQRPEIIVALILLMMAIGLNLAGLFELGTLSSGSRLQHKPGAAGDFWTGVLAAFVATPCTGPFMATALGAALVLPTSIGLMVFAGLGLGMALPFLLVGFVPALRQRMPRPGAWMVTAKRFFAVPMFLTALGLVWVLMQQSDSQYVFTALLLVLLLSLGLWLTGLFQQAGRQKPWWPLVLVLVISGGSLTTAAPGSGTKATVTDAESTMAFDEETLLALVKDQDVFVYFSADWCLTCKVNEKTAIERQETQTAFSRANTAVMLGDWTNGDPEITGFLAKHQRSGVPLYLWYQRGNLQPQVLPQVLTSSMLIEKAAGRATNL</sequence>
<dbReference type="Gene3D" id="3.40.30.10">
    <property type="entry name" value="Glutaredoxin"/>
    <property type="match status" value="1"/>
</dbReference>
<evidence type="ECO:0000256" key="2">
    <source>
        <dbReference type="ARBA" id="ARBA00022692"/>
    </source>
</evidence>
<feature type="chain" id="PRO_5031180618" evidence="7">
    <location>
        <begin position="27"/>
        <end position="694"/>
    </location>
</feature>
<dbReference type="PANTHER" id="PTHR32234:SF3">
    <property type="entry name" value="SUPPRESSION OF COPPER SENSITIVITY PROTEIN"/>
    <property type="match status" value="1"/>
</dbReference>